<proteinExistence type="predicted"/>
<comment type="caution">
    <text evidence="2">The sequence shown here is derived from an EMBL/GenBank/DDBJ whole genome shotgun (WGS) entry which is preliminary data.</text>
</comment>
<evidence type="ECO:0000256" key="1">
    <source>
        <dbReference type="SAM" id="MobiDB-lite"/>
    </source>
</evidence>
<dbReference type="EMBL" id="LUUL01000043">
    <property type="protein sequence ID" value="OAI29434.1"/>
    <property type="molecule type" value="Genomic_DNA"/>
</dbReference>
<sequence length="921" mass="105401">FHQPVKQSVSNLQQTSFSFPFDNPKKPAETATQEIAKGLQALGDNTLLFLSHIRKIEYTLPDGAEGSLERIDQGNGRIDIRVCKPYSEATISHWLHFQKDVDVTDEDGKTKTCRIAIAYSLVEEANKKTEEKTWKIVPLDFGQVSIYFPAEKETSNLKFHIHAPFASTVARDSVRDCPANEQLRDQLAELITESLIAVRDHGFLTIGFLAVLPNPKDNLVKFYEPIRKAVVSAFKNESLTPTRNDSHGRSVSLFRGPARIASILDDDELSFLTNYTPPLWAANPPPQGHREENFLDSLEIDNWGWSELVDVLNSANENEERERIEDWISKKDDAWLMRFYALLGEASDEHSEYIHVNDIKIVRSLTSKGVIHVNPEDAYFPSKDGSFGSKDTFFVKPETYKNGSSNKQKELARYFLEEMGVCYADIKALIELRIKFYESSTEEIENWLYDEKFKSWVKSRHEGDFQDKIGASYYEDIKLFISYWKKNPTERSLFGNKTILLGLSNGNTLCWLKPNELCLDTPYIETGLAELIDIHKKKPLWPGYQDKLNKSELKDFVDFITAIGVMKGLAIIKTSIFRNKKYNLLISYSQHTKETSTATREDYSIEHLEDYLKRPSISCARLIWDALIKAPQNTIKARYRPNQQHNINEVESQLVAHLKGYAWIPNKNGEFFMPKDMSRDDLRNDFPCDDSRGMLTAIGFGENAKRRSEEYQANNKKAKHLGFESLEQAQKFAKLAKSLPESEIEKLIANSKIIEQPEKSVPNPERRRKGILERSENAPNKESIMRERSIQPGISAIQADAKGYLRPIYTNKNGEMVCQCCQKEMPFKIGDAYYFEAVQCLRSVKNQYIENRLALCPLCSAMYQYARQTDDKEIQNLIVTNNSDDNAASVGISITLALEKYTLRFVGPHWFDLKSIILSTT</sequence>
<organism evidence="2 3">
    <name type="scientific">Methylomonas koyamae</name>
    <dbReference type="NCBI Taxonomy" id="702114"/>
    <lineage>
        <taxon>Bacteria</taxon>
        <taxon>Pseudomonadati</taxon>
        <taxon>Pseudomonadota</taxon>
        <taxon>Gammaproteobacteria</taxon>
        <taxon>Methylococcales</taxon>
        <taxon>Methylococcaceae</taxon>
        <taxon>Methylomonas</taxon>
    </lineage>
</organism>
<dbReference type="AlphaFoldDB" id="A0AA91DFK7"/>
<dbReference type="Proteomes" id="UP000077734">
    <property type="component" value="Unassembled WGS sequence"/>
</dbReference>
<dbReference type="RefSeq" id="WP_064024758.1">
    <property type="nucleotide sequence ID" value="NZ_LUUL01000043.1"/>
</dbReference>
<feature type="non-terminal residue" evidence="2">
    <location>
        <position position="1"/>
    </location>
</feature>
<protein>
    <submittedName>
        <fullName evidence="2">Uncharacterized protein</fullName>
    </submittedName>
</protein>
<evidence type="ECO:0000313" key="3">
    <source>
        <dbReference type="Proteomes" id="UP000077734"/>
    </source>
</evidence>
<reference evidence="2 3" key="1">
    <citation type="submission" date="2016-03" db="EMBL/GenBank/DDBJ databases">
        <authorList>
            <person name="Heylen K."/>
            <person name="De Vos P."/>
            <person name="Vekeman B."/>
        </authorList>
    </citation>
    <scope>NUCLEOTIDE SEQUENCE [LARGE SCALE GENOMIC DNA]</scope>
    <source>
        <strain evidence="2 3">R-49807</strain>
    </source>
</reference>
<keyword evidence="3" id="KW-1185">Reference proteome</keyword>
<accession>A0AA91DFK7</accession>
<evidence type="ECO:0000313" key="2">
    <source>
        <dbReference type="EMBL" id="OAI29434.1"/>
    </source>
</evidence>
<feature type="region of interest" description="Disordered" evidence="1">
    <location>
        <begin position="758"/>
        <end position="780"/>
    </location>
</feature>
<gene>
    <name evidence="2" type="ORF">A1356_23230</name>
</gene>
<name>A0AA91DFK7_9GAMM</name>